<keyword evidence="6 10" id="KW-1133">Transmembrane helix</keyword>
<evidence type="ECO:0000256" key="9">
    <source>
        <dbReference type="ARBA" id="ARBA00061532"/>
    </source>
</evidence>
<feature type="transmembrane region" description="Helical" evidence="10">
    <location>
        <begin position="253"/>
        <end position="276"/>
    </location>
</feature>
<name>A0A1F6TRC5_9PROT</name>
<accession>A0A1F6TRC5</accession>
<dbReference type="GO" id="GO:0008360">
    <property type="term" value="P:regulation of cell shape"/>
    <property type="evidence" value="ECO:0007669"/>
    <property type="project" value="UniProtKB-KW"/>
</dbReference>
<evidence type="ECO:0000256" key="8">
    <source>
        <dbReference type="ARBA" id="ARBA00060041"/>
    </source>
</evidence>
<dbReference type="GO" id="GO:0005886">
    <property type="term" value="C:plasma membrane"/>
    <property type="evidence" value="ECO:0007669"/>
    <property type="project" value="UniProtKB-SubCell"/>
</dbReference>
<dbReference type="Proteomes" id="UP000178885">
    <property type="component" value="Unassembled WGS sequence"/>
</dbReference>
<dbReference type="GO" id="GO:0009252">
    <property type="term" value="P:peptidoglycan biosynthetic process"/>
    <property type="evidence" value="ECO:0007669"/>
    <property type="project" value="UniProtKB-KW"/>
</dbReference>
<proteinExistence type="inferred from homology"/>
<evidence type="ECO:0000256" key="1">
    <source>
        <dbReference type="ARBA" id="ARBA00004651"/>
    </source>
</evidence>
<comment type="similarity">
    <text evidence="9">Belongs to the MurJ/MviN family.</text>
</comment>
<evidence type="ECO:0000256" key="4">
    <source>
        <dbReference type="ARBA" id="ARBA00022960"/>
    </source>
</evidence>
<feature type="transmembrane region" description="Helical" evidence="10">
    <location>
        <begin position="213"/>
        <end position="233"/>
    </location>
</feature>
<feature type="transmembrane region" description="Helical" evidence="10">
    <location>
        <begin position="71"/>
        <end position="94"/>
    </location>
</feature>
<evidence type="ECO:0008006" key="13">
    <source>
        <dbReference type="Google" id="ProtNLM"/>
    </source>
</evidence>
<feature type="transmembrane region" description="Helical" evidence="10">
    <location>
        <begin position="31"/>
        <end position="59"/>
    </location>
</feature>
<feature type="transmembrane region" description="Helical" evidence="10">
    <location>
        <begin position="143"/>
        <end position="164"/>
    </location>
</feature>
<keyword evidence="5" id="KW-0573">Peptidoglycan synthesis</keyword>
<evidence type="ECO:0000256" key="2">
    <source>
        <dbReference type="ARBA" id="ARBA00022475"/>
    </source>
</evidence>
<evidence type="ECO:0000256" key="6">
    <source>
        <dbReference type="ARBA" id="ARBA00022989"/>
    </source>
</evidence>
<feature type="transmembrane region" description="Helical" evidence="10">
    <location>
        <begin position="114"/>
        <end position="136"/>
    </location>
</feature>
<keyword evidence="7 10" id="KW-0472">Membrane</keyword>
<sequence>MVSLLVKASFVIKELIIAYQFGRSDVLDAYVIAYALSAFLINVFASVYGSAFVPVFLRVLTQRGRAQAQQLLSGALLGNFVVLTLVCFALWGLGVPIVKVLGSGFTSEKLALTHQLFVLLLPATLLGGLIATVAALLNANERFYAPVLSPLFTSVVTAVALFLFSKTWGVYALVLGTLLGLSFELIYLGRIANRSSWHLRPGWKWGSQDRQQLLHQFAPLMGGVLLTTSLELIDNSMASMLSPGSVSAFSYGTRISIAVIGLSSVALGTAVMPRFSRLVLTGDWREIKKIFRTYNRLIVIASVPVVAAMVALSEELVAILYQRGAFTADDTKLVSQVQTMHILQMPFYLMSILGVRVISAAGRNQWLLAIAAANVTLNIIGNYVLMNIIGVAGIALATTMVVCLSWLTVRLLVSRMIDRNMADRHELAQAGPNQWS</sequence>
<dbReference type="EMBL" id="MFSU01000048">
    <property type="protein sequence ID" value="OGI47707.1"/>
    <property type="molecule type" value="Genomic_DNA"/>
</dbReference>
<evidence type="ECO:0000256" key="3">
    <source>
        <dbReference type="ARBA" id="ARBA00022692"/>
    </source>
</evidence>
<comment type="caution">
    <text evidence="11">The sequence shown here is derived from an EMBL/GenBank/DDBJ whole genome shotgun (WGS) entry which is preliminary data.</text>
</comment>
<feature type="transmembrane region" description="Helical" evidence="10">
    <location>
        <begin position="170"/>
        <end position="192"/>
    </location>
</feature>
<dbReference type="Pfam" id="PF03023">
    <property type="entry name" value="MurJ"/>
    <property type="match status" value="1"/>
</dbReference>
<evidence type="ECO:0000313" key="12">
    <source>
        <dbReference type="Proteomes" id="UP000178885"/>
    </source>
</evidence>
<organism evidence="11 12">
    <name type="scientific">Candidatus Muproteobacteria bacterium RBG_16_65_34</name>
    <dbReference type="NCBI Taxonomy" id="1817760"/>
    <lineage>
        <taxon>Bacteria</taxon>
        <taxon>Pseudomonadati</taxon>
        <taxon>Pseudomonadota</taxon>
        <taxon>Candidatus Muproteobacteria</taxon>
    </lineage>
</organism>
<reference evidence="11 12" key="1">
    <citation type="journal article" date="2016" name="Nat. Commun.">
        <title>Thousands of microbial genomes shed light on interconnected biogeochemical processes in an aquifer system.</title>
        <authorList>
            <person name="Anantharaman K."/>
            <person name="Brown C.T."/>
            <person name="Hug L.A."/>
            <person name="Sharon I."/>
            <person name="Castelle C.J."/>
            <person name="Probst A.J."/>
            <person name="Thomas B.C."/>
            <person name="Singh A."/>
            <person name="Wilkins M.J."/>
            <person name="Karaoz U."/>
            <person name="Brodie E.L."/>
            <person name="Williams K.H."/>
            <person name="Hubbard S.S."/>
            <person name="Banfield J.F."/>
        </authorList>
    </citation>
    <scope>NUCLEOTIDE SEQUENCE [LARGE SCALE GENOMIC DNA]</scope>
</reference>
<feature type="transmembrane region" description="Helical" evidence="10">
    <location>
        <begin position="341"/>
        <end position="359"/>
    </location>
</feature>
<protein>
    <recommendedName>
        <fullName evidence="13">Virulence factor MviN</fullName>
    </recommendedName>
</protein>
<keyword evidence="2" id="KW-1003">Cell membrane</keyword>
<feature type="transmembrane region" description="Helical" evidence="10">
    <location>
        <begin position="297"/>
        <end position="321"/>
    </location>
</feature>
<evidence type="ECO:0000256" key="7">
    <source>
        <dbReference type="ARBA" id="ARBA00023136"/>
    </source>
</evidence>
<keyword evidence="4" id="KW-0133">Cell shape</keyword>
<dbReference type="STRING" id="1817760.A2151_02995"/>
<gene>
    <name evidence="11" type="ORF">A2151_02995</name>
</gene>
<dbReference type="GO" id="GO:0015648">
    <property type="term" value="F:lipid-linked peptidoglycan transporter activity"/>
    <property type="evidence" value="ECO:0007669"/>
    <property type="project" value="TreeGrafter"/>
</dbReference>
<comment type="subcellular location">
    <subcellularLocation>
        <location evidence="1">Cell membrane</location>
        <topology evidence="1">Multi-pass membrane protein</topology>
    </subcellularLocation>
</comment>
<evidence type="ECO:0000256" key="5">
    <source>
        <dbReference type="ARBA" id="ARBA00022984"/>
    </source>
</evidence>
<dbReference type="PANTHER" id="PTHR47019">
    <property type="entry name" value="LIPID II FLIPPASE MURJ"/>
    <property type="match status" value="1"/>
</dbReference>
<dbReference type="AlphaFoldDB" id="A0A1F6TRC5"/>
<dbReference type="InterPro" id="IPR004268">
    <property type="entry name" value="MurJ"/>
</dbReference>
<evidence type="ECO:0000256" key="10">
    <source>
        <dbReference type="SAM" id="Phobius"/>
    </source>
</evidence>
<feature type="transmembrane region" description="Helical" evidence="10">
    <location>
        <begin position="391"/>
        <end position="413"/>
    </location>
</feature>
<feature type="transmembrane region" description="Helical" evidence="10">
    <location>
        <begin position="366"/>
        <end position="385"/>
    </location>
</feature>
<dbReference type="PANTHER" id="PTHR47019:SF1">
    <property type="entry name" value="LIPID II FLIPPASE MURJ"/>
    <property type="match status" value="1"/>
</dbReference>
<dbReference type="GO" id="GO:0034204">
    <property type="term" value="P:lipid translocation"/>
    <property type="evidence" value="ECO:0007669"/>
    <property type="project" value="TreeGrafter"/>
</dbReference>
<dbReference type="InterPro" id="IPR051050">
    <property type="entry name" value="Lipid_II_flippase_MurJ/MviN"/>
</dbReference>
<comment type="function">
    <text evidence="8">Involved in peptidoglycan biosynthesis. Transports lipid-linked peptidoglycan precursors from the inner to the outer leaflet of the cytoplasmic membrane.</text>
</comment>
<keyword evidence="3 10" id="KW-0812">Transmembrane</keyword>
<dbReference type="PRINTS" id="PR01806">
    <property type="entry name" value="VIRFACTRMVIN"/>
</dbReference>
<evidence type="ECO:0000313" key="11">
    <source>
        <dbReference type="EMBL" id="OGI47707.1"/>
    </source>
</evidence>